<keyword evidence="9" id="KW-1185">Reference proteome</keyword>
<protein>
    <recommendedName>
        <fullName evidence="7">Kazal-like domain-containing protein</fullName>
    </recommendedName>
</protein>
<dbReference type="Proteomes" id="UP000694403">
    <property type="component" value="Unplaced"/>
</dbReference>
<reference evidence="8" key="1">
    <citation type="submission" date="2025-05" db="UniProtKB">
        <authorList>
            <consortium name="Ensembl"/>
        </authorList>
    </citation>
    <scope>IDENTIFICATION</scope>
</reference>
<keyword evidence="5" id="KW-1015">Disulfide bond</keyword>
<evidence type="ECO:0000256" key="5">
    <source>
        <dbReference type="ARBA" id="ARBA00023157"/>
    </source>
</evidence>
<dbReference type="PROSITE" id="PS51465">
    <property type="entry name" value="KAZAL_2"/>
    <property type="match status" value="1"/>
</dbReference>
<dbReference type="Ensembl" id="ENSCSRT00000016499.1">
    <property type="protein sequence ID" value="ENSCSRP00000015824.1"/>
    <property type="gene ID" value="ENSCSRG00000012070.1"/>
</dbReference>
<sequence>QPLIPGKKMYFRIDCSRYQRTKDPRKRACPRIYAPVCATNGVTYDNECLLCVQTFWPKGHIWVGKLHAGP</sequence>
<evidence type="ECO:0000256" key="3">
    <source>
        <dbReference type="ARBA" id="ARBA00022690"/>
    </source>
</evidence>
<dbReference type="PANTHER" id="PTHR47499:SF1">
    <property type="entry name" value="SERINE PROTEASE INHIBITOR KAZAL-TYPE 7"/>
    <property type="match status" value="1"/>
</dbReference>
<evidence type="ECO:0000313" key="9">
    <source>
        <dbReference type="Proteomes" id="UP000694403"/>
    </source>
</evidence>
<evidence type="ECO:0000256" key="2">
    <source>
        <dbReference type="ARBA" id="ARBA00022525"/>
    </source>
</evidence>
<dbReference type="SMART" id="SM00280">
    <property type="entry name" value="KAZAL"/>
    <property type="match status" value="1"/>
</dbReference>
<proteinExistence type="predicted"/>
<dbReference type="PROSITE" id="PS00282">
    <property type="entry name" value="KAZAL_1"/>
    <property type="match status" value="1"/>
</dbReference>
<dbReference type="GO" id="GO:0004867">
    <property type="term" value="F:serine-type endopeptidase inhibitor activity"/>
    <property type="evidence" value="ECO:0007669"/>
    <property type="project" value="UniProtKB-KW"/>
</dbReference>
<dbReference type="PANTHER" id="PTHR47499">
    <property type="entry name" value="SERINE PROTEASE INHIBITOR KAZAL-TYPE 7 SPINK7"/>
    <property type="match status" value="1"/>
</dbReference>
<comment type="subcellular location">
    <subcellularLocation>
        <location evidence="1">Secreted</location>
    </subcellularLocation>
</comment>
<evidence type="ECO:0000313" key="8">
    <source>
        <dbReference type="Ensembl" id="ENSCSRP00000015824.1"/>
    </source>
</evidence>
<accession>A0A8C3SLY1</accession>
<dbReference type="InterPro" id="IPR050159">
    <property type="entry name" value="Kazal-type_SerProtInhib"/>
</dbReference>
<dbReference type="GO" id="GO:0005576">
    <property type="term" value="C:extracellular region"/>
    <property type="evidence" value="ECO:0007669"/>
    <property type="project" value="UniProtKB-SubCell"/>
</dbReference>
<organism evidence="8 9">
    <name type="scientific">Chelydra serpentina</name>
    <name type="common">Snapping turtle</name>
    <name type="synonym">Testudo serpentina</name>
    <dbReference type="NCBI Taxonomy" id="8475"/>
    <lineage>
        <taxon>Eukaryota</taxon>
        <taxon>Metazoa</taxon>
        <taxon>Chordata</taxon>
        <taxon>Craniata</taxon>
        <taxon>Vertebrata</taxon>
        <taxon>Euteleostomi</taxon>
        <taxon>Archelosauria</taxon>
        <taxon>Testudinata</taxon>
        <taxon>Testudines</taxon>
        <taxon>Cryptodira</taxon>
        <taxon>Durocryptodira</taxon>
        <taxon>Americhelydia</taxon>
        <taxon>Chelydroidea</taxon>
        <taxon>Chelydridae</taxon>
        <taxon>Chelydra</taxon>
    </lineage>
</organism>
<dbReference type="SUPFAM" id="SSF100895">
    <property type="entry name" value="Kazal-type serine protease inhibitors"/>
    <property type="match status" value="1"/>
</dbReference>
<keyword evidence="4" id="KW-0722">Serine protease inhibitor</keyword>
<dbReference type="InterPro" id="IPR036058">
    <property type="entry name" value="Kazal_dom_sf"/>
</dbReference>
<keyword evidence="3" id="KW-0646">Protease inhibitor</keyword>
<dbReference type="InterPro" id="IPR002350">
    <property type="entry name" value="Kazal_dom"/>
</dbReference>
<feature type="domain" description="Kazal-like" evidence="7">
    <location>
        <begin position="9"/>
        <end position="70"/>
    </location>
</feature>
<dbReference type="AlphaFoldDB" id="A0A8C3SLY1"/>
<name>A0A8C3SLY1_CHESE</name>
<evidence type="ECO:0000256" key="6">
    <source>
        <dbReference type="ARBA" id="ARBA00023180"/>
    </source>
</evidence>
<dbReference type="Ensembl" id="ENSCSRT00000016586.1">
    <property type="protein sequence ID" value="ENSCSRP00000015902.1"/>
    <property type="gene ID" value="ENSCSRG00000012122.1"/>
</dbReference>
<evidence type="ECO:0000256" key="1">
    <source>
        <dbReference type="ARBA" id="ARBA00004613"/>
    </source>
</evidence>
<keyword evidence="2" id="KW-0964">Secreted</keyword>
<evidence type="ECO:0000259" key="7">
    <source>
        <dbReference type="PROSITE" id="PS51465"/>
    </source>
</evidence>
<dbReference type="Gene3D" id="3.30.60.30">
    <property type="match status" value="1"/>
</dbReference>
<evidence type="ECO:0000256" key="4">
    <source>
        <dbReference type="ARBA" id="ARBA00022900"/>
    </source>
</evidence>
<dbReference type="Pfam" id="PF00050">
    <property type="entry name" value="Kazal_1"/>
    <property type="match status" value="1"/>
</dbReference>
<keyword evidence="6" id="KW-0325">Glycoprotein</keyword>